<name>A0A6G1D3X4_9ORYZ</name>
<accession>A0A6G1D3X4</accession>
<evidence type="ECO:0000313" key="2">
    <source>
        <dbReference type="Proteomes" id="UP000479710"/>
    </source>
</evidence>
<comment type="caution">
    <text evidence="1">The sequence shown here is derived from an EMBL/GenBank/DDBJ whole genome shotgun (WGS) entry which is preliminary data.</text>
</comment>
<dbReference type="Proteomes" id="UP000479710">
    <property type="component" value="Unassembled WGS sequence"/>
</dbReference>
<reference evidence="1 2" key="1">
    <citation type="submission" date="2019-11" db="EMBL/GenBank/DDBJ databases">
        <title>Whole genome sequence of Oryza granulata.</title>
        <authorList>
            <person name="Li W."/>
        </authorList>
    </citation>
    <scope>NUCLEOTIDE SEQUENCE [LARGE SCALE GENOMIC DNA]</scope>
    <source>
        <strain evidence="2">cv. Menghai</strain>
        <tissue evidence="1">Leaf</tissue>
    </source>
</reference>
<gene>
    <name evidence="1" type="ORF">E2562_014680</name>
</gene>
<evidence type="ECO:0000313" key="1">
    <source>
        <dbReference type="EMBL" id="KAF0907079.1"/>
    </source>
</evidence>
<proteinExistence type="predicted"/>
<dbReference type="EMBL" id="SPHZ02000007">
    <property type="protein sequence ID" value="KAF0907079.1"/>
    <property type="molecule type" value="Genomic_DNA"/>
</dbReference>
<protein>
    <submittedName>
        <fullName evidence="1">Uncharacterized protein</fullName>
    </submittedName>
</protein>
<dbReference type="AlphaFoldDB" id="A0A6G1D3X4"/>
<keyword evidence="2" id="KW-1185">Reference proteome</keyword>
<organism evidence="1 2">
    <name type="scientific">Oryza meyeriana var. granulata</name>
    <dbReference type="NCBI Taxonomy" id="110450"/>
    <lineage>
        <taxon>Eukaryota</taxon>
        <taxon>Viridiplantae</taxon>
        <taxon>Streptophyta</taxon>
        <taxon>Embryophyta</taxon>
        <taxon>Tracheophyta</taxon>
        <taxon>Spermatophyta</taxon>
        <taxon>Magnoliopsida</taxon>
        <taxon>Liliopsida</taxon>
        <taxon>Poales</taxon>
        <taxon>Poaceae</taxon>
        <taxon>BOP clade</taxon>
        <taxon>Oryzoideae</taxon>
        <taxon>Oryzeae</taxon>
        <taxon>Oryzinae</taxon>
        <taxon>Oryza</taxon>
        <taxon>Oryza meyeriana</taxon>
    </lineage>
</organism>
<sequence>MLGLLEYSAGCLGLLALAALESLPLRLSTPLHLRHLLAAVVSALVVILSSDSTCTGGTGIRSRGVQQDEELSK</sequence>